<organism evidence="2 3">
    <name type="scientific">Bacteroides faecalis</name>
    <dbReference type="NCBI Taxonomy" id="2447885"/>
    <lineage>
        <taxon>Bacteria</taxon>
        <taxon>Pseudomonadati</taxon>
        <taxon>Bacteroidota</taxon>
        <taxon>Bacteroidia</taxon>
        <taxon>Bacteroidales</taxon>
        <taxon>Bacteroidaceae</taxon>
        <taxon>Bacteroides</taxon>
    </lineage>
</organism>
<keyword evidence="1" id="KW-1133">Transmembrane helix</keyword>
<name>A0A401LPZ3_9BACE</name>
<evidence type="ECO:0000256" key="1">
    <source>
        <dbReference type="SAM" id="Phobius"/>
    </source>
</evidence>
<dbReference type="OrthoDB" id="1068058at2"/>
<dbReference type="AlphaFoldDB" id="A0A401LPZ3"/>
<keyword evidence="1" id="KW-0812">Transmembrane</keyword>
<keyword evidence="3" id="KW-1185">Reference proteome</keyword>
<evidence type="ECO:0000313" key="2">
    <source>
        <dbReference type="EMBL" id="GCB33626.1"/>
    </source>
</evidence>
<sequence>MKPGMKIIIILSSIVLFWGSVFYFVGCSDKPQDRAVEVAKSALMASVDNPESVKIIGISRPDSVFGREYVSMEEKMALSMTMMKINEKVMKETNGMEDFDPDNKEVTKLMERQMSAMSALRTLATSNGMDALAKKPFNGWKVKIEFEAQTDGGKPYRSEYWFILDKEARCVIKSFEIPLI</sequence>
<comment type="caution">
    <text evidence="2">The sequence shown here is derived from an EMBL/GenBank/DDBJ whole genome shotgun (WGS) entry which is preliminary data.</text>
</comment>
<evidence type="ECO:0000313" key="3">
    <source>
        <dbReference type="Proteomes" id="UP000288079"/>
    </source>
</evidence>
<feature type="transmembrane region" description="Helical" evidence="1">
    <location>
        <begin position="7"/>
        <end position="25"/>
    </location>
</feature>
<dbReference type="EMBL" id="BHWB01000002">
    <property type="protein sequence ID" value="GCB33626.1"/>
    <property type="molecule type" value="Genomic_DNA"/>
</dbReference>
<dbReference type="RefSeq" id="WP_125039955.1">
    <property type="nucleotide sequence ID" value="NZ_BHWB01000002.1"/>
</dbReference>
<reference evidence="2 3" key="1">
    <citation type="submission" date="2018-10" db="EMBL/GenBank/DDBJ databases">
        <title>Draft Genome Sequence of Bacteroides sp. KCTC 15687.</title>
        <authorList>
            <person name="Yu S.Y."/>
            <person name="Kim J.S."/>
            <person name="Oh B.S."/>
            <person name="Park S.H."/>
            <person name="Kang S.W."/>
            <person name="Park J.E."/>
            <person name="Choi S.H."/>
            <person name="Han K.I."/>
            <person name="Lee K.C."/>
            <person name="Eom M.K."/>
            <person name="Suh M.K."/>
            <person name="Lee D.H."/>
            <person name="Yoon H."/>
            <person name="Kim B."/>
            <person name="Yang S.J."/>
            <person name="Lee J.S."/>
            <person name="Lee J.H."/>
        </authorList>
    </citation>
    <scope>NUCLEOTIDE SEQUENCE [LARGE SCALE GENOMIC DNA]</scope>
    <source>
        <strain evidence="2 3">KCTC 15687</strain>
    </source>
</reference>
<keyword evidence="1" id="KW-0472">Membrane</keyword>
<proteinExistence type="predicted"/>
<accession>A0A401LPZ3</accession>
<protein>
    <submittedName>
        <fullName evidence="2">Uncharacterized protein</fullName>
    </submittedName>
</protein>
<dbReference type="Proteomes" id="UP000288079">
    <property type="component" value="Unassembled WGS sequence"/>
</dbReference>
<gene>
    <name evidence="2" type="ORF">KGMB02408_05710</name>
</gene>